<gene>
    <name evidence="1" type="ORF">K466DRAFT_388405</name>
</gene>
<proteinExistence type="predicted"/>
<evidence type="ECO:0000313" key="2">
    <source>
        <dbReference type="Proteomes" id="UP000308197"/>
    </source>
</evidence>
<organism evidence="1 2">
    <name type="scientific">Polyporus arcularius HHB13444</name>
    <dbReference type="NCBI Taxonomy" id="1314778"/>
    <lineage>
        <taxon>Eukaryota</taxon>
        <taxon>Fungi</taxon>
        <taxon>Dikarya</taxon>
        <taxon>Basidiomycota</taxon>
        <taxon>Agaricomycotina</taxon>
        <taxon>Agaricomycetes</taxon>
        <taxon>Polyporales</taxon>
        <taxon>Polyporaceae</taxon>
        <taxon>Polyporus</taxon>
    </lineage>
</organism>
<protein>
    <submittedName>
        <fullName evidence="1">Uncharacterized protein</fullName>
    </submittedName>
</protein>
<sequence length="203" mass="21272">MLYTSCIVGFMMCAADIDMSSALPPFAPGRRWFPTVSPSIAAGDLPASLLSPSPAYMSSDVSVTVGGGEGRRNSSISNRRLSVLFSTCMPVQVCSVLPFSGGLLSSLTSRSPSSRLLVTACCFTRPYCAEAAGPIVVLLASSIPSTLSYGAAGIWKRELLERATGCRATLARHVASGRGAHKAAAQLLPSGMDTVRSSDQRRH</sequence>
<keyword evidence="2" id="KW-1185">Reference proteome</keyword>
<dbReference type="AlphaFoldDB" id="A0A5C3PWD8"/>
<dbReference type="Proteomes" id="UP000308197">
    <property type="component" value="Unassembled WGS sequence"/>
</dbReference>
<evidence type="ECO:0000313" key="1">
    <source>
        <dbReference type="EMBL" id="TFK90393.1"/>
    </source>
</evidence>
<dbReference type="EMBL" id="ML211047">
    <property type="protein sequence ID" value="TFK90393.1"/>
    <property type="molecule type" value="Genomic_DNA"/>
</dbReference>
<accession>A0A5C3PWD8</accession>
<reference evidence="1 2" key="1">
    <citation type="journal article" date="2019" name="Nat. Ecol. Evol.">
        <title>Megaphylogeny resolves global patterns of mushroom evolution.</title>
        <authorList>
            <person name="Varga T."/>
            <person name="Krizsan K."/>
            <person name="Foldi C."/>
            <person name="Dima B."/>
            <person name="Sanchez-Garcia M."/>
            <person name="Sanchez-Ramirez S."/>
            <person name="Szollosi G.J."/>
            <person name="Szarkandi J.G."/>
            <person name="Papp V."/>
            <person name="Albert L."/>
            <person name="Andreopoulos W."/>
            <person name="Angelini C."/>
            <person name="Antonin V."/>
            <person name="Barry K.W."/>
            <person name="Bougher N.L."/>
            <person name="Buchanan P."/>
            <person name="Buyck B."/>
            <person name="Bense V."/>
            <person name="Catcheside P."/>
            <person name="Chovatia M."/>
            <person name="Cooper J."/>
            <person name="Damon W."/>
            <person name="Desjardin D."/>
            <person name="Finy P."/>
            <person name="Geml J."/>
            <person name="Haridas S."/>
            <person name="Hughes K."/>
            <person name="Justo A."/>
            <person name="Karasinski D."/>
            <person name="Kautmanova I."/>
            <person name="Kiss B."/>
            <person name="Kocsube S."/>
            <person name="Kotiranta H."/>
            <person name="LaButti K.M."/>
            <person name="Lechner B.E."/>
            <person name="Liimatainen K."/>
            <person name="Lipzen A."/>
            <person name="Lukacs Z."/>
            <person name="Mihaltcheva S."/>
            <person name="Morgado L.N."/>
            <person name="Niskanen T."/>
            <person name="Noordeloos M.E."/>
            <person name="Ohm R.A."/>
            <person name="Ortiz-Santana B."/>
            <person name="Ovrebo C."/>
            <person name="Racz N."/>
            <person name="Riley R."/>
            <person name="Savchenko A."/>
            <person name="Shiryaev A."/>
            <person name="Soop K."/>
            <person name="Spirin V."/>
            <person name="Szebenyi C."/>
            <person name="Tomsovsky M."/>
            <person name="Tulloss R.E."/>
            <person name="Uehling J."/>
            <person name="Grigoriev I.V."/>
            <person name="Vagvolgyi C."/>
            <person name="Papp T."/>
            <person name="Martin F.M."/>
            <person name="Miettinen O."/>
            <person name="Hibbett D.S."/>
            <person name="Nagy L.G."/>
        </authorList>
    </citation>
    <scope>NUCLEOTIDE SEQUENCE [LARGE SCALE GENOMIC DNA]</scope>
    <source>
        <strain evidence="1 2">HHB13444</strain>
    </source>
</reference>
<name>A0A5C3PWD8_9APHY</name>
<dbReference type="InParanoid" id="A0A5C3PWD8"/>